<organism evidence="3 4">
    <name type="scientific">Parapedobacter koreensis</name>
    <dbReference type="NCBI Taxonomy" id="332977"/>
    <lineage>
        <taxon>Bacteria</taxon>
        <taxon>Pseudomonadati</taxon>
        <taxon>Bacteroidota</taxon>
        <taxon>Sphingobacteriia</taxon>
        <taxon>Sphingobacteriales</taxon>
        <taxon>Sphingobacteriaceae</taxon>
        <taxon>Parapedobacter</taxon>
    </lineage>
</organism>
<evidence type="ECO:0000313" key="4">
    <source>
        <dbReference type="Proteomes" id="UP000198916"/>
    </source>
</evidence>
<evidence type="ECO:0000256" key="2">
    <source>
        <dbReference type="SAM" id="SignalP"/>
    </source>
</evidence>
<feature type="signal peptide" evidence="2">
    <location>
        <begin position="1"/>
        <end position="23"/>
    </location>
</feature>
<keyword evidence="4" id="KW-1185">Reference proteome</keyword>
<evidence type="ECO:0000256" key="1">
    <source>
        <dbReference type="SAM" id="Coils"/>
    </source>
</evidence>
<dbReference type="RefSeq" id="WP_143054004.1">
    <property type="nucleotide sequence ID" value="NZ_FNZR01000015.1"/>
</dbReference>
<proteinExistence type="predicted"/>
<feature type="coiled-coil region" evidence="1">
    <location>
        <begin position="285"/>
        <end position="312"/>
    </location>
</feature>
<protein>
    <recommendedName>
        <fullName evidence="5">Chaperone of endosialidase</fullName>
    </recommendedName>
</protein>
<evidence type="ECO:0008006" key="5">
    <source>
        <dbReference type="Google" id="ProtNLM"/>
    </source>
</evidence>
<keyword evidence="2" id="KW-0732">Signal</keyword>
<dbReference type="Proteomes" id="UP000198916">
    <property type="component" value="Unassembled WGS sequence"/>
</dbReference>
<sequence>MKNNFLSSLLAAICLFFGMYGHAQQSGSITVGGSFNTYYPVTWHDGAWNSNKQTELYIGRSSAHTNSEWRGALIASFHFHVSNWGHQAQFINADIASFQGSTNLSPRNFVGGWSDASGGNSDKRIVIWLRGGGTTYYYQGNSAVDPMVHDGVQNPLPYTTTNGSSYSAKTTEDAYVNHFGTTTSQSIRSESARDNVFMGNVGIGTRTPQAKLAVDGNILATEVKVKTDIAVPDYVFEEDYELPALAEVEAYVKKHKHLPEIPSAANVKKEGLDLAEMNLLLLKKVEELTLHLIEKEKEIDELKSLADRVRILEQGVRP</sequence>
<reference evidence="4" key="1">
    <citation type="submission" date="2016-10" db="EMBL/GenBank/DDBJ databases">
        <authorList>
            <person name="Varghese N."/>
            <person name="Submissions S."/>
        </authorList>
    </citation>
    <scope>NUCLEOTIDE SEQUENCE [LARGE SCALE GENOMIC DNA]</scope>
    <source>
        <strain evidence="4">Jip14</strain>
    </source>
</reference>
<accession>A0A1H7UFK5</accession>
<dbReference type="STRING" id="332977.SAMN05421740_11544"/>
<keyword evidence="1" id="KW-0175">Coiled coil</keyword>
<dbReference type="OrthoDB" id="743778at2"/>
<gene>
    <name evidence="3" type="ORF">SAMN05421740_11544</name>
</gene>
<dbReference type="EMBL" id="FNZR01000015">
    <property type="protein sequence ID" value="SEL95793.1"/>
    <property type="molecule type" value="Genomic_DNA"/>
</dbReference>
<dbReference type="AlphaFoldDB" id="A0A1H7UFK5"/>
<feature type="chain" id="PRO_5011622700" description="Chaperone of endosialidase" evidence="2">
    <location>
        <begin position="24"/>
        <end position="318"/>
    </location>
</feature>
<evidence type="ECO:0000313" key="3">
    <source>
        <dbReference type="EMBL" id="SEL95793.1"/>
    </source>
</evidence>
<name>A0A1H7UFK5_9SPHI</name>